<keyword evidence="2" id="KW-0489">Methyltransferase</keyword>
<dbReference type="InterPro" id="IPR013217">
    <property type="entry name" value="Methyltransf_12"/>
</dbReference>
<sequence length="213" mass="25206">MSELEMFKKIQEDAVKRYSQRYEKLGVVPQALGWGCKEDQLERFQVITKYNDLSNQTILDIGCGFGDFYVYLKEKQIPCTYIGIDIIPQFISHCKEQFPEAEFYDKNILLDFEDIPEADYVISLGTLNYKLTEIDNIVYTDIFMEKAFQKARQKLILDFLSTRLTKDYPREDFVYYHEPKEILDMAFSFTENVELIHNYGSNQHKQYMVILGK</sequence>
<dbReference type="GO" id="GO:0008168">
    <property type="term" value="F:methyltransferase activity"/>
    <property type="evidence" value="ECO:0007669"/>
    <property type="project" value="UniProtKB-KW"/>
</dbReference>
<dbReference type="STRING" id="37658.SAMN05661086_00343"/>
<dbReference type="RefSeq" id="WP_092558962.1">
    <property type="nucleotide sequence ID" value="NZ_FOYZ01000001.1"/>
</dbReference>
<dbReference type="OrthoDB" id="9791837at2"/>
<feature type="domain" description="Methyltransferase type 12" evidence="1">
    <location>
        <begin position="59"/>
        <end position="130"/>
    </location>
</feature>
<dbReference type="InterPro" id="IPR029063">
    <property type="entry name" value="SAM-dependent_MTases_sf"/>
</dbReference>
<dbReference type="Gene3D" id="3.40.50.150">
    <property type="entry name" value="Vaccinia Virus protein VP39"/>
    <property type="match status" value="1"/>
</dbReference>
<accession>A0A1I6HVY0</accession>
<reference evidence="2 3" key="1">
    <citation type="submission" date="2016-10" db="EMBL/GenBank/DDBJ databases">
        <authorList>
            <person name="de Groot N.N."/>
        </authorList>
    </citation>
    <scope>NUCLEOTIDE SEQUENCE [LARGE SCALE GENOMIC DNA]</scope>
    <source>
        <strain evidence="2 3">743A</strain>
    </source>
</reference>
<gene>
    <name evidence="2" type="ORF">SAMN05661086_00343</name>
</gene>
<evidence type="ECO:0000313" key="3">
    <source>
        <dbReference type="Proteomes" id="UP000199659"/>
    </source>
</evidence>
<proteinExistence type="predicted"/>
<protein>
    <submittedName>
        <fullName evidence="2">Methyltransferase domain-containing protein</fullName>
    </submittedName>
</protein>
<name>A0A1I6HVY0_9FIRM</name>
<dbReference type="EMBL" id="FOYZ01000001">
    <property type="protein sequence ID" value="SFR58601.1"/>
    <property type="molecule type" value="Genomic_DNA"/>
</dbReference>
<keyword evidence="2" id="KW-0808">Transferase</keyword>
<dbReference type="CDD" id="cd02440">
    <property type="entry name" value="AdoMet_MTases"/>
    <property type="match status" value="1"/>
</dbReference>
<dbReference type="Proteomes" id="UP000199659">
    <property type="component" value="Unassembled WGS sequence"/>
</dbReference>
<dbReference type="Pfam" id="PF08242">
    <property type="entry name" value="Methyltransf_12"/>
    <property type="match status" value="1"/>
</dbReference>
<evidence type="ECO:0000313" key="2">
    <source>
        <dbReference type="EMBL" id="SFR58601.1"/>
    </source>
</evidence>
<keyword evidence="3" id="KW-1185">Reference proteome</keyword>
<dbReference type="GO" id="GO:0032259">
    <property type="term" value="P:methylation"/>
    <property type="evidence" value="ECO:0007669"/>
    <property type="project" value="UniProtKB-KW"/>
</dbReference>
<dbReference type="AlphaFoldDB" id="A0A1I6HVY0"/>
<organism evidence="2 3">
    <name type="scientific">Anaeromicropila populeti</name>
    <dbReference type="NCBI Taxonomy" id="37658"/>
    <lineage>
        <taxon>Bacteria</taxon>
        <taxon>Bacillati</taxon>
        <taxon>Bacillota</taxon>
        <taxon>Clostridia</taxon>
        <taxon>Lachnospirales</taxon>
        <taxon>Lachnospiraceae</taxon>
        <taxon>Anaeromicropila</taxon>
    </lineage>
</organism>
<dbReference type="SUPFAM" id="SSF53335">
    <property type="entry name" value="S-adenosyl-L-methionine-dependent methyltransferases"/>
    <property type="match status" value="1"/>
</dbReference>
<evidence type="ECO:0000259" key="1">
    <source>
        <dbReference type="Pfam" id="PF08242"/>
    </source>
</evidence>